<sequence>MCENFVLQREVIFSFIFKVPLATPNVLLDQILLLESKLIFLLYSKGTVAVGLPPAWVDVSEEIATNVQHLRVKMAELAKAHAKALMPSFGDDKEDQRRIESLTQEITGLLKKSEKKLQRLSAGGPSEDSNIRKNVQRSLATDLQTLSMELRRKQSTYLQRLRQQKEGLDGVDLEMNLNGSKSRRDDDDSDDMGFSEHQMAKLKKSEAFTAEREREIQQVVESVNDLAQIMKDLSVLVIDQGTIVDRIDYNITNVAASVDEGLKQLQKAERTQKQGGMVMCATVLVIMCFIMLVLLILKEIIF</sequence>
<dbReference type="InterPro" id="IPR045242">
    <property type="entry name" value="Syntaxin"/>
</dbReference>
<keyword evidence="2" id="KW-0813">Transport</keyword>
<organism evidence="15 16">
    <name type="scientific">Olea europaea subsp. europaea</name>
    <dbReference type="NCBI Taxonomy" id="158383"/>
    <lineage>
        <taxon>Eukaryota</taxon>
        <taxon>Viridiplantae</taxon>
        <taxon>Streptophyta</taxon>
        <taxon>Embryophyta</taxon>
        <taxon>Tracheophyta</taxon>
        <taxon>Spermatophyta</taxon>
        <taxon>Magnoliopsida</taxon>
        <taxon>eudicotyledons</taxon>
        <taxon>Gunneridae</taxon>
        <taxon>Pentapetalae</taxon>
        <taxon>asterids</taxon>
        <taxon>lamiids</taxon>
        <taxon>Lamiales</taxon>
        <taxon>Oleaceae</taxon>
        <taxon>Oleeae</taxon>
        <taxon>Olea</taxon>
    </lineage>
</organism>
<dbReference type="Pfam" id="PF05739">
    <property type="entry name" value="SNARE"/>
    <property type="match status" value="1"/>
</dbReference>
<evidence type="ECO:0000256" key="13">
    <source>
        <dbReference type="SAM" id="Phobius"/>
    </source>
</evidence>
<dbReference type="Proteomes" id="UP000594638">
    <property type="component" value="Unassembled WGS sequence"/>
</dbReference>
<comment type="similarity">
    <text evidence="1 11">Belongs to the syntaxin family.</text>
</comment>
<evidence type="ECO:0000256" key="10">
    <source>
        <dbReference type="ARBA" id="ARBA00037801"/>
    </source>
</evidence>
<dbReference type="GO" id="GO:0031201">
    <property type="term" value="C:SNARE complex"/>
    <property type="evidence" value="ECO:0007669"/>
    <property type="project" value="TreeGrafter"/>
</dbReference>
<evidence type="ECO:0000256" key="2">
    <source>
        <dbReference type="ARBA" id="ARBA00022448"/>
    </source>
</evidence>
<evidence type="ECO:0000256" key="7">
    <source>
        <dbReference type="ARBA" id="ARBA00023034"/>
    </source>
</evidence>
<evidence type="ECO:0000256" key="4">
    <source>
        <dbReference type="ARBA" id="ARBA00022821"/>
    </source>
</evidence>
<dbReference type="GO" id="GO:0005484">
    <property type="term" value="F:SNAP receptor activity"/>
    <property type="evidence" value="ECO:0007669"/>
    <property type="project" value="InterPro"/>
</dbReference>
<evidence type="ECO:0000256" key="11">
    <source>
        <dbReference type="RuleBase" id="RU003858"/>
    </source>
</evidence>
<comment type="caution">
    <text evidence="15">The sequence shown here is derived from an EMBL/GenBank/DDBJ whole genome shotgun (WGS) entry which is preliminary data.</text>
</comment>
<evidence type="ECO:0000256" key="8">
    <source>
        <dbReference type="ARBA" id="ARBA00023054"/>
    </source>
</evidence>
<dbReference type="GO" id="GO:0050832">
    <property type="term" value="P:defense response to fungus"/>
    <property type="evidence" value="ECO:0007669"/>
    <property type="project" value="UniProtKB-ARBA"/>
</dbReference>
<evidence type="ECO:0000256" key="9">
    <source>
        <dbReference type="ARBA" id="ARBA00023136"/>
    </source>
</evidence>
<comment type="subcellular location">
    <subcellularLocation>
        <location evidence="10">Golgi apparatus</location>
        <location evidence="10">trans-Golgi network membrane</location>
        <topology evidence="10">Single-pass type IV membrane protein</topology>
    </subcellularLocation>
</comment>
<evidence type="ECO:0000313" key="15">
    <source>
        <dbReference type="EMBL" id="CAA3007024.1"/>
    </source>
</evidence>
<dbReference type="CDD" id="cd15845">
    <property type="entry name" value="SNARE_syntaxin16"/>
    <property type="match status" value="1"/>
</dbReference>
<keyword evidence="6 13" id="KW-1133">Transmembrane helix</keyword>
<feature type="transmembrane region" description="Helical" evidence="13">
    <location>
        <begin position="276"/>
        <end position="297"/>
    </location>
</feature>
<accession>A0A8S0TM93</accession>
<keyword evidence="5" id="KW-0653">Protein transport</keyword>
<keyword evidence="7" id="KW-0333">Golgi apparatus</keyword>
<reference evidence="15 16" key="1">
    <citation type="submission" date="2019-12" db="EMBL/GenBank/DDBJ databases">
        <authorList>
            <person name="Alioto T."/>
            <person name="Alioto T."/>
            <person name="Gomez Garrido J."/>
        </authorList>
    </citation>
    <scope>NUCLEOTIDE SEQUENCE [LARGE SCALE GENOMIC DNA]</scope>
</reference>
<dbReference type="PANTHER" id="PTHR19957">
    <property type="entry name" value="SYNTAXIN"/>
    <property type="match status" value="1"/>
</dbReference>
<dbReference type="GO" id="GO:0043001">
    <property type="term" value="P:Golgi to plasma membrane protein transport"/>
    <property type="evidence" value="ECO:0007669"/>
    <property type="project" value="UniProtKB-ARBA"/>
</dbReference>
<dbReference type="PROSITE" id="PS50192">
    <property type="entry name" value="T_SNARE"/>
    <property type="match status" value="1"/>
</dbReference>
<dbReference type="PROSITE" id="PS00914">
    <property type="entry name" value="SYNTAXIN"/>
    <property type="match status" value="1"/>
</dbReference>
<dbReference type="InterPro" id="IPR006011">
    <property type="entry name" value="Syntaxin_N"/>
</dbReference>
<dbReference type="Gene3D" id="1.20.58.70">
    <property type="match status" value="1"/>
</dbReference>
<dbReference type="GO" id="GO:0007030">
    <property type="term" value="P:Golgi organization"/>
    <property type="evidence" value="ECO:0007669"/>
    <property type="project" value="UniProtKB-ARBA"/>
</dbReference>
<dbReference type="InterPro" id="IPR010989">
    <property type="entry name" value="SNARE"/>
</dbReference>
<dbReference type="PANTHER" id="PTHR19957:SF83">
    <property type="entry name" value="SYNTAXIN-16"/>
    <property type="match status" value="1"/>
</dbReference>
<dbReference type="AlphaFoldDB" id="A0A8S0TM93"/>
<evidence type="ECO:0000259" key="14">
    <source>
        <dbReference type="PROSITE" id="PS50192"/>
    </source>
</evidence>
<dbReference type="GO" id="GO:0098629">
    <property type="term" value="P:trans-Golgi network membrane organization"/>
    <property type="evidence" value="ECO:0007669"/>
    <property type="project" value="UniProtKB-ARBA"/>
</dbReference>
<dbReference type="Gramene" id="OE9A064432T1">
    <property type="protein sequence ID" value="OE9A064432C1"/>
    <property type="gene ID" value="OE9A064432"/>
</dbReference>
<dbReference type="FunFam" id="1.20.58.70:FF:000010">
    <property type="entry name" value="Syntaxin-43"/>
    <property type="match status" value="1"/>
</dbReference>
<keyword evidence="3 13" id="KW-0812">Transmembrane</keyword>
<evidence type="ECO:0000256" key="6">
    <source>
        <dbReference type="ARBA" id="ARBA00022989"/>
    </source>
</evidence>
<dbReference type="GO" id="GO:0006896">
    <property type="term" value="P:Golgi to vacuole transport"/>
    <property type="evidence" value="ECO:0007669"/>
    <property type="project" value="UniProtKB-ARBA"/>
</dbReference>
<protein>
    <submittedName>
        <fullName evidence="15">Syntaxin-43-like</fullName>
    </submittedName>
</protein>
<gene>
    <name evidence="15" type="ORF">OLEA9_A064432</name>
</gene>
<dbReference type="GO" id="GO:0000149">
    <property type="term" value="F:SNARE binding"/>
    <property type="evidence" value="ECO:0007669"/>
    <property type="project" value="TreeGrafter"/>
</dbReference>
<dbReference type="OrthoDB" id="10251371at2759"/>
<dbReference type="GO" id="GO:0009658">
    <property type="term" value="P:chloroplast organization"/>
    <property type="evidence" value="ECO:0007669"/>
    <property type="project" value="UniProtKB-ARBA"/>
</dbReference>
<dbReference type="SMART" id="SM00397">
    <property type="entry name" value="t_SNARE"/>
    <property type="match status" value="1"/>
</dbReference>
<evidence type="ECO:0000256" key="1">
    <source>
        <dbReference type="ARBA" id="ARBA00009063"/>
    </source>
</evidence>
<dbReference type="GO" id="GO:0006886">
    <property type="term" value="P:intracellular protein transport"/>
    <property type="evidence" value="ECO:0007669"/>
    <property type="project" value="InterPro"/>
</dbReference>
<evidence type="ECO:0000256" key="5">
    <source>
        <dbReference type="ARBA" id="ARBA00022927"/>
    </source>
</evidence>
<dbReference type="GO" id="GO:0005802">
    <property type="term" value="C:trans-Golgi network"/>
    <property type="evidence" value="ECO:0007669"/>
    <property type="project" value="UniProtKB-ARBA"/>
</dbReference>
<dbReference type="SMART" id="SM00503">
    <property type="entry name" value="SynN"/>
    <property type="match status" value="1"/>
</dbReference>
<feature type="region of interest" description="Disordered" evidence="12">
    <location>
        <begin position="169"/>
        <end position="193"/>
    </location>
</feature>
<dbReference type="EMBL" id="CACTIH010007268">
    <property type="protein sequence ID" value="CAA3007024.1"/>
    <property type="molecule type" value="Genomic_DNA"/>
</dbReference>
<dbReference type="InterPro" id="IPR000727">
    <property type="entry name" value="T_SNARE_dom"/>
</dbReference>
<evidence type="ECO:0000256" key="3">
    <source>
        <dbReference type="ARBA" id="ARBA00022692"/>
    </source>
</evidence>
<keyword evidence="4" id="KW-0611">Plant defense</keyword>
<dbReference type="GO" id="GO:0048278">
    <property type="term" value="P:vesicle docking"/>
    <property type="evidence" value="ECO:0007669"/>
    <property type="project" value="TreeGrafter"/>
</dbReference>
<evidence type="ECO:0000256" key="12">
    <source>
        <dbReference type="SAM" id="MobiDB-lite"/>
    </source>
</evidence>
<feature type="domain" description="T-SNARE coiled-coil homology" evidence="14">
    <location>
        <begin position="206"/>
        <end position="268"/>
    </location>
</feature>
<evidence type="ECO:0000313" key="16">
    <source>
        <dbReference type="Proteomes" id="UP000594638"/>
    </source>
</evidence>
<proteinExistence type="inferred from homology"/>
<dbReference type="GO" id="GO:0006906">
    <property type="term" value="P:vesicle fusion"/>
    <property type="evidence" value="ECO:0007669"/>
    <property type="project" value="UniProtKB-ARBA"/>
</dbReference>
<keyword evidence="9 13" id="KW-0472">Membrane</keyword>
<keyword evidence="16" id="KW-1185">Reference proteome</keyword>
<keyword evidence="8" id="KW-0175">Coiled coil</keyword>
<dbReference type="GO" id="GO:0009863">
    <property type="term" value="P:salicylic acid mediated signaling pathway"/>
    <property type="evidence" value="ECO:0007669"/>
    <property type="project" value="UniProtKB-ARBA"/>
</dbReference>
<dbReference type="SUPFAM" id="SSF47661">
    <property type="entry name" value="t-snare proteins"/>
    <property type="match status" value="1"/>
</dbReference>
<dbReference type="InterPro" id="IPR006012">
    <property type="entry name" value="Syntaxin/epimorphin_CS"/>
</dbReference>
<name>A0A8S0TM93_OLEEU</name>